<protein>
    <submittedName>
        <fullName evidence="1">DUF4194 domain-containing protein</fullName>
    </submittedName>
</protein>
<gene>
    <name evidence="1" type="ORF">ISS99_14605</name>
</gene>
<dbReference type="Pfam" id="PF13835">
    <property type="entry name" value="DUF4194"/>
    <property type="match status" value="1"/>
</dbReference>
<dbReference type="InterPro" id="IPR025449">
    <property type="entry name" value="JetB"/>
</dbReference>
<evidence type="ECO:0000313" key="1">
    <source>
        <dbReference type="EMBL" id="MBM7130766.1"/>
    </source>
</evidence>
<keyword evidence="2" id="KW-1185">Reference proteome</keyword>
<accession>A0ABS2KHZ6</accession>
<dbReference type="EMBL" id="JADIKF010000039">
    <property type="protein sequence ID" value="MBM7130766.1"/>
    <property type="molecule type" value="Genomic_DNA"/>
</dbReference>
<name>A0ABS2KHZ6_9GAMM</name>
<evidence type="ECO:0000313" key="2">
    <source>
        <dbReference type="Proteomes" id="UP001430193"/>
    </source>
</evidence>
<proteinExistence type="predicted"/>
<dbReference type="RefSeq" id="WP_204632320.1">
    <property type="nucleotide sequence ID" value="NZ_BSOC01000002.1"/>
</dbReference>
<reference evidence="1" key="1">
    <citation type="submission" date="2020-10" db="EMBL/GenBank/DDBJ databases">
        <title>Phylogeny of dyella-like bacteria.</title>
        <authorList>
            <person name="Fu J."/>
        </authorList>
    </citation>
    <scope>NUCLEOTIDE SEQUENCE</scope>
    <source>
        <strain evidence="1">DHON07</strain>
    </source>
</reference>
<organism evidence="1 2">
    <name type="scientific">Dyella mobilis</name>
    <dbReference type="NCBI Taxonomy" id="1849582"/>
    <lineage>
        <taxon>Bacteria</taxon>
        <taxon>Pseudomonadati</taxon>
        <taxon>Pseudomonadota</taxon>
        <taxon>Gammaproteobacteria</taxon>
        <taxon>Lysobacterales</taxon>
        <taxon>Rhodanobacteraceae</taxon>
        <taxon>Dyella</taxon>
    </lineage>
</organism>
<sequence length="223" mass="24534">MNLLEDDIVLAEPVAEKPKGAALFDGDTGSLPLDARRALCMLLAGPSLDAGRHSQLWTALLRQEAAIRARLCELFLELVIDRDGGVAFTRQFDTGELETPVLLRTSPLTFIDSVLLLYLRQQLAEAEARGHRAVVEEATLVDALSVYEKSVSTDRAGFAKRVAGAITKMKDNHILDKLRGSDERYEVSPALKLLFSAEDVQALAQAYRELREADEGEEKPDGE</sequence>
<comment type="caution">
    <text evidence="1">The sequence shown here is derived from an EMBL/GenBank/DDBJ whole genome shotgun (WGS) entry which is preliminary data.</text>
</comment>
<dbReference type="Proteomes" id="UP001430193">
    <property type="component" value="Unassembled WGS sequence"/>
</dbReference>